<protein>
    <submittedName>
        <fullName evidence="1">Uncharacterized protein</fullName>
    </submittedName>
</protein>
<gene>
    <name evidence="1" type="ORF">EGI11_12410</name>
</gene>
<evidence type="ECO:0000313" key="1">
    <source>
        <dbReference type="EMBL" id="ROI08419.1"/>
    </source>
</evidence>
<dbReference type="Proteomes" id="UP000270224">
    <property type="component" value="Unassembled WGS sequence"/>
</dbReference>
<dbReference type="EMBL" id="RJUG01000004">
    <property type="protein sequence ID" value="ROI08419.1"/>
    <property type="molecule type" value="Genomic_DNA"/>
</dbReference>
<name>A0A3N0WWD9_9FLAO</name>
<reference evidence="2" key="1">
    <citation type="submission" date="2018-11" db="EMBL/GenBank/DDBJ databases">
        <title>Proposal to divide the Flavobacteriaceae and reorganize its genera based on Amino Acid Identity values calculated from whole genome sequences.</title>
        <authorList>
            <person name="Nicholson A.C."/>
            <person name="Gulvik C.A."/>
            <person name="Whitney A.M."/>
            <person name="Humrighouse B.W."/>
            <person name="Bell M."/>
            <person name="Holmens B."/>
            <person name="Steigerwalt A."/>
            <person name="Villarma A."/>
            <person name="Sheth M."/>
            <person name="Batra D."/>
            <person name="Pryor J."/>
            <person name="Bernardet J.-F."/>
            <person name="Hugo C."/>
            <person name="Kampfer P."/>
            <person name="Newman J."/>
            <person name="Mcquiston J.R."/>
        </authorList>
    </citation>
    <scope>NUCLEOTIDE SEQUENCE [LARGE SCALE GENOMIC DNA]</scope>
    <source>
        <strain evidence="2">H3056</strain>
    </source>
</reference>
<dbReference type="AlphaFoldDB" id="A0A3N0WWD9"/>
<accession>A0A3N0WWD9</accession>
<reference evidence="2" key="2">
    <citation type="submission" date="2018-11" db="EMBL/GenBank/DDBJ databases">
        <title>Proposal to divide the Flavobacteriaceae and reorganize its genera based on Amino Acid Identity values calculated from whole genome sequences.</title>
        <authorList>
            <person name="Nicholson A.C."/>
            <person name="Gulvik C.A."/>
            <person name="Whitney A.M."/>
            <person name="Humrighouse B.W."/>
            <person name="Bell M."/>
            <person name="Holmes B."/>
            <person name="Steigerwalt A."/>
            <person name="Villarma A."/>
            <person name="Sheth M."/>
            <person name="Batra D."/>
            <person name="Pryor J."/>
            <person name="Bernardet J.-F."/>
            <person name="Hugo C."/>
            <person name="Kampfer P."/>
            <person name="Newman J."/>
            <person name="Mcquiston J.R."/>
        </authorList>
    </citation>
    <scope>NUCLEOTIDE SEQUENCE [LARGE SCALE GENOMIC DNA]</scope>
    <source>
        <strain evidence="2">H3056</strain>
    </source>
</reference>
<proteinExistence type="predicted"/>
<sequence>MKVFFEFSQLVLLKVQIIKFAVISGNFYDLEKRLSFKKIRHYLKQFFPFTNLVSRKKTGHLRHENTSAF</sequence>
<evidence type="ECO:0000313" key="2">
    <source>
        <dbReference type="Proteomes" id="UP000270224"/>
    </source>
</evidence>
<comment type="caution">
    <text evidence="1">The sequence shown here is derived from an EMBL/GenBank/DDBJ whole genome shotgun (WGS) entry which is preliminary data.</text>
</comment>
<organism evidence="1 2">
    <name type="scientific">Kaistella daneshvariae</name>
    <dbReference type="NCBI Taxonomy" id="2487074"/>
    <lineage>
        <taxon>Bacteria</taxon>
        <taxon>Pseudomonadati</taxon>
        <taxon>Bacteroidota</taxon>
        <taxon>Flavobacteriia</taxon>
        <taxon>Flavobacteriales</taxon>
        <taxon>Weeksellaceae</taxon>
        <taxon>Chryseobacterium group</taxon>
        <taxon>Kaistella</taxon>
    </lineage>
</organism>